<keyword evidence="5" id="KW-0560">Oxidoreductase</keyword>
<dbReference type="Pfam" id="PF00724">
    <property type="entry name" value="Oxidored_FMN"/>
    <property type="match status" value="1"/>
</dbReference>
<dbReference type="EMBL" id="JBHSQK010000007">
    <property type="protein sequence ID" value="MFC5947293.1"/>
    <property type="molecule type" value="Genomic_DNA"/>
</dbReference>
<dbReference type="SUPFAM" id="SSF51395">
    <property type="entry name" value="FMN-linked oxidoreductases"/>
    <property type="match status" value="1"/>
</dbReference>
<dbReference type="RefSeq" id="WP_379564006.1">
    <property type="nucleotide sequence ID" value="NZ_JBHSQK010000007.1"/>
</dbReference>
<evidence type="ECO:0000259" key="6">
    <source>
        <dbReference type="Pfam" id="PF00724"/>
    </source>
</evidence>
<keyword evidence="2" id="KW-0285">Flavoprotein</keyword>
<evidence type="ECO:0000256" key="5">
    <source>
        <dbReference type="ARBA" id="ARBA00023002"/>
    </source>
</evidence>
<dbReference type="CDD" id="cd02932">
    <property type="entry name" value="OYE_YqiM_FMN"/>
    <property type="match status" value="1"/>
</dbReference>
<reference evidence="8" key="1">
    <citation type="journal article" date="2019" name="Int. J. Syst. Evol. Microbiol.">
        <title>The Global Catalogue of Microorganisms (GCM) 10K type strain sequencing project: providing services to taxonomists for standard genome sequencing and annotation.</title>
        <authorList>
            <consortium name="The Broad Institute Genomics Platform"/>
            <consortium name="The Broad Institute Genome Sequencing Center for Infectious Disease"/>
            <person name="Wu L."/>
            <person name="Ma J."/>
        </authorList>
    </citation>
    <scope>NUCLEOTIDE SEQUENCE [LARGE SCALE GENOMIC DNA]</scope>
    <source>
        <strain evidence="8">CGMCC 4.7397</strain>
    </source>
</reference>
<comment type="cofactor">
    <cofactor evidence="1">
        <name>FMN</name>
        <dbReference type="ChEBI" id="CHEBI:58210"/>
    </cofactor>
</comment>
<gene>
    <name evidence="7" type="ORF">ACFQH9_03250</name>
</gene>
<comment type="caution">
    <text evidence="7">The sequence shown here is derived from an EMBL/GenBank/DDBJ whole genome shotgun (WGS) entry which is preliminary data.</text>
</comment>
<dbReference type="InterPro" id="IPR001155">
    <property type="entry name" value="OxRdtase_FMN_N"/>
</dbReference>
<proteinExistence type="predicted"/>
<evidence type="ECO:0000256" key="1">
    <source>
        <dbReference type="ARBA" id="ARBA00001917"/>
    </source>
</evidence>
<keyword evidence="3" id="KW-0288">FMN</keyword>
<keyword evidence="4" id="KW-0521">NADP</keyword>
<evidence type="ECO:0000256" key="2">
    <source>
        <dbReference type="ARBA" id="ARBA00022630"/>
    </source>
</evidence>
<dbReference type="Gene3D" id="3.20.20.70">
    <property type="entry name" value="Aldolase class I"/>
    <property type="match status" value="1"/>
</dbReference>
<organism evidence="7 8">
    <name type="scientific">Pseudonocardia lutea</name>
    <dbReference type="NCBI Taxonomy" id="2172015"/>
    <lineage>
        <taxon>Bacteria</taxon>
        <taxon>Bacillati</taxon>
        <taxon>Actinomycetota</taxon>
        <taxon>Actinomycetes</taxon>
        <taxon>Pseudonocardiales</taxon>
        <taxon>Pseudonocardiaceae</taxon>
        <taxon>Pseudonocardia</taxon>
    </lineage>
</organism>
<evidence type="ECO:0000313" key="8">
    <source>
        <dbReference type="Proteomes" id="UP001596119"/>
    </source>
</evidence>
<dbReference type="InterPro" id="IPR013785">
    <property type="entry name" value="Aldolase_TIM"/>
</dbReference>
<evidence type="ECO:0000256" key="4">
    <source>
        <dbReference type="ARBA" id="ARBA00022857"/>
    </source>
</evidence>
<accession>A0ABW1I2X3</accession>
<dbReference type="PANTHER" id="PTHR43303">
    <property type="entry name" value="NADPH DEHYDROGENASE C23G7.10C-RELATED"/>
    <property type="match status" value="1"/>
</dbReference>
<protein>
    <submittedName>
        <fullName evidence="7">NADH:flavin oxidoreductase/NADH oxidase</fullName>
    </submittedName>
</protein>
<dbReference type="Proteomes" id="UP001596119">
    <property type="component" value="Unassembled WGS sequence"/>
</dbReference>
<evidence type="ECO:0000256" key="3">
    <source>
        <dbReference type="ARBA" id="ARBA00022643"/>
    </source>
</evidence>
<dbReference type="PANTHER" id="PTHR43303:SF4">
    <property type="entry name" value="NADPH DEHYDROGENASE C23G7.10C-RELATED"/>
    <property type="match status" value="1"/>
</dbReference>
<evidence type="ECO:0000313" key="7">
    <source>
        <dbReference type="EMBL" id="MFC5947293.1"/>
    </source>
</evidence>
<dbReference type="InterPro" id="IPR044152">
    <property type="entry name" value="YqjM-like"/>
</dbReference>
<keyword evidence="8" id="KW-1185">Reference proteome</keyword>
<name>A0ABW1I2X3_9PSEU</name>
<feature type="domain" description="NADH:flavin oxidoreductase/NADH oxidase N-terminal" evidence="6">
    <location>
        <begin position="3"/>
        <end position="340"/>
    </location>
</feature>
<sequence>MPSLFDPITLRGVTAPNRIWLAPMCQYSIEARDGIPTDWHLVHLGARATGGFGLVLTEASAVTPEGRISPQDAGIWNDDQAAAWERITGFLHAQGAATGVQLAHSGRKGSTSAPWRGEGPIGPEDGGWTAVAPSAVAYQGYATPRALTTDEIAETVQAFAAAARRADAAGFDVVEVHAAHGYLLHQFLSPLANLRTDAYGGSFENRIRLVLEVVDAVRAALPERKALLVRLSATDWVDGGWTAEETVELSARLAAHGVDLVDVSSGGLDARQDIPVGPGYQVPFARDVRTKAGIATGAVGLITDPGAAQAVLDEEAADVVLLARAALREPAWPLRAAHELGLPAADAPYPAQYARGAWRA</sequence>